<feature type="non-terminal residue" evidence="1">
    <location>
        <position position="557"/>
    </location>
</feature>
<gene>
    <name evidence="1" type="ORF">V5O48_019132</name>
</gene>
<evidence type="ECO:0000313" key="1">
    <source>
        <dbReference type="EMBL" id="KAL0562946.1"/>
    </source>
</evidence>
<sequence>MVHCGHLLQRVSIELENSENFANVMANTVIPALAMTGTTIGSATQLASLKEVEKFTINQAVGRAYLFVYAWFTDYGPHFVKSLLKAAGKGTLQQSFPTFHPLVTTLVAKGGELRDALSCSSRSGSFDKLKKENLSLATVTFPVYTLLPFLPDVKTPLQLDFPPWNPHSTPNKPLLEWLEQPLFDFLCDHLILAPTMRVASAKLDNTSKQKGKAEWIVRGALADALVDAFDDDSVLGLDTVQSAFDSPKSLFRQAGRWESLDTISNRICKDPGTGTASARGWIRQQPALPLIQDLSQQLASHVHSMVQHLTKVSVQKSPCSLSRKKKASKVDFIGTQVAPDTPLAQLIRYEERPYFAFLSIMLRGVLGFAHAQDRNPKVLFESRSLESYSPLNAFPRADIKEFVVGRPLHHFMDQLSRWFTSADDVIYVFEAAQQANKSRNTRDRIIYTDGQCWGQYSRQLAVDGDPDVTIRERISPMFSSKVCAAWRRYWGPWYDTDPRDIPPGSLPGYKTVFTLLDELKIVGFGSGSVTRMQLANYFAIEGLCQHPTAEIMAEVTA</sequence>
<evidence type="ECO:0000313" key="2">
    <source>
        <dbReference type="Proteomes" id="UP001465976"/>
    </source>
</evidence>
<dbReference type="Proteomes" id="UP001465976">
    <property type="component" value="Unassembled WGS sequence"/>
</dbReference>
<proteinExistence type="predicted"/>
<name>A0ABR3EJ80_9AGAR</name>
<reference evidence="1 2" key="1">
    <citation type="submission" date="2024-02" db="EMBL/GenBank/DDBJ databases">
        <title>A draft genome for the cacao thread blight pathogen Marasmius crinis-equi.</title>
        <authorList>
            <person name="Cohen S.P."/>
            <person name="Baruah I.K."/>
            <person name="Amoako-Attah I."/>
            <person name="Bukari Y."/>
            <person name="Meinhardt L.W."/>
            <person name="Bailey B.A."/>
        </authorList>
    </citation>
    <scope>NUCLEOTIDE SEQUENCE [LARGE SCALE GENOMIC DNA]</scope>
    <source>
        <strain evidence="1 2">GH-76</strain>
    </source>
</reference>
<protein>
    <submittedName>
        <fullName evidence="1">Uncharacterized protein</fullName>
    </submittedName>
</protein>
<accession>A0ABR3EJ80</accession>
<organism evidence="1 2">
    <name type="scientific">Marasmius crinis-equi</name>
    <dbReference type="NCBI Taxonomy" id="585013"/>
    <lineage>
        <taxon>Eukaryota</taxon>
        <taxon>Fungi</taxon>
        <taxon>Dikarya</taxon>
        <taxon>Basidiomycota</taxon>
        <taxon>Agaricomycotina</taxon>
        <taxon>Agaricomycetes</taxon>
        <taxon>Agaricomycetidae</taxon>
        <taxon>Agaricales</taxon>
        <taxon>Marasmiineae</taxon>
        <taxon>Marasmiaceae</taxon>
        <taxon>Marasmius</taxon>
    </lineage>
</organism>
<comment type="caution">
    <text evidence="1">The sequence shown here is derived from an EMBL/GenBank/DDBJ whole genome shotgun (WGS) entry which is preliminary data.</text>
</comment>
<keyword evidence="2" id="KW-1185">Reference proteome</keyword>
<dbReference type="EMBL" id="JBAHYK010004190">
    <property type="protein sequence ID" value="KAL0562946.1"/>
    <property type="molecule type" value="Genomic_DNA"/>
</dbReference>